<feature type="compositionally biased region" description="Basic and acidic residues" evidence="1">
    <location>
        <begin position="214"/>
        <end position="225"/>
    </location>
</feature>
<organism evidence="3">
    <name type="scientific">uncultured Aureispira sp</name>
    <dbReference type="NCBI Taxonomy" id="1331704"/>
    <lineage>
        <taxon>Bacteria</taxon>
        <taxon>Pseudomonadati</taxon>
        <taxon>Bacteroidota</taxon>
        <taxon>Saprospiria</taxon>
        <taxon>Saprospirales</taxon>
        <taxon>Saprospiraceae</taxon>
        <taxon>Aureispira</taxon>
        <taxon>environmental samples</taxon>
    </lineage>
</organism>
<accession>A0A6S6S0V3</accession>
<dbReference type="EMBL" id="CACVAQ010000012">
    <property type="protein sequence ID" value="CAA6798922.1"/>
    <property type="molecule type" value="Genomic_DNA"/>
</dbReference>
<dbReference type="NCBIfam" id="TIGR04183">
    <property type="entry name" value="Por_Secre_tail"/>
    <property type="match status" value="1"/>
</dbReference>
<dbReference type="InterPro" id="IPR026444">
    <property type="entry name" value="Secre_tail"/>
</dbReference>
<dbReference type="Pfam" id="PF18962">
    <property type="entry name" value="Por_Secre_tail"/>
    <property type="match status" value="1"/>
</dbReference>
<feature type="compositionally biased region" description="Basic and acidic residues" evidence="1">
    <location>
        <begin position="195"/>
        <end position="206"/>
    </location>
</feature>
<feature type="compositionally biased region" description="Basic and acidic residues" evidence="1">
    <location>
        <begin position="175"/>
        <end position="185"/>
    </location>
</feature>
<proteinExistence type="predicted"/>
<gene>
    <name evidence="3" type="ORF">HELGO_WM28411</name>
</gene>
<protein>
    <recommendedName>
        <fullName evidence="2">Secretion system C-terminal sorting domain-containing protein</fullName>
    </recommendedName>
</protein>
<name>A0A6S6S0V3_9BACT</name>
<reference evidence="3" key="1">
    <citation type="submission" date="2020-01" db="EMBL/GenBank/DDBJ databases">
        <authorList>
            <person name="Meier V. D."/>
            <person name="Meier V D."/>
        </authorList>
    </citation>
    <scope>NUCLEOTIDE SEQUENCE</scope>
    <source>
        <strain evidence="3">HLG_WM_MAG_10</strain>
    </source>
</reference>
<feature type="domain" description="Secretion system C-terminal sorting" evidence="2">
    <location>
        <begin position="274"/>
        <end position="350"/>
    </location>
</feature>
<evidence type="ECO:0000259" key="2">
    <source>
        <dbReference type="Pfam" id="PF18962"/>
    </source>
</evidence>
<sequence length="353" mass="39802">MKQVILVILVLSLGLSVVFAQGRHKGHKHHHPKLNKEARAALHEFHKETIYPVKKAAHDQLLATLSKEDQAFLAQKRVEGKALHQEMRSMHQEMKELRASGKTREEIHAIRKAKFAPLKEKRGAFMESMKPFMERNKALIQTAMEPMKEKHDAWKTKKEAIIAQYLSTEEQAKMETCKKERGERGHRGRHHGHHGEKGGQEAEGGHHGHHGHHGEKGAHGAEGGKGRGKGAVRFVLWDGEMKTPKGNEKDNGVERTTTAIENLPEARIFTVNTYPNPAISQTTILLDLTEESKKVKVSLSNAKGQQVWFKTYNKLTKGEHKIDVNLQKLDSGQYFCTVEIGAERISKPLVVNK</sequence>
<evidence type="ECO:0000256" key="1">
    <source>
        <dbReference type="SAM" id="MobiDB-lite"/>
    </source>
</evidence>
<feature type="region of interest" description="Disordered" evidence="1">
    <location>
        <begin position="175"/>
        <end position="228"/>
    </location>
</feature>
<evidence type="ECO:0000313" key="3">
    <source>
        <dbReference type="EMBL" id="CAA6798922.1"/>
    </source>
</evidence>
<dbReference type="AlphaFoldDB" id="A0A6S6S0V3"/>